<dbReference type="Gene3D" id="3.10.450.700">
    <property type="match status" value="1"/>
</dbReference>
<reference evidence="3 4" key="1">
    <citation type="submission" date="2024-06" db="EMBL/GenBank/DDBJ databases">
        <authorList>
            <person name="Kraege A."/>
            <person name="Thomma B."/>
        </authorList>
    </citation>
    <scope>NUCLEOTIDE SEQUENCE [LARGE SCALE GENOMIC DNA]</scope>
</reference>
<dbReference type="SMART" id="SM00712">
    <property type="entry name" value="PUR"/>
    <property type="match status" value="3"/>
</dbReference>
<protein>
    <submittedName>
        <fullName evidence="3">G10575 protein</fullName>
    </submittedName>
</protein>
<keyword evidence="4" id="KW-1185">Reference proteome</keyword>
<dbReference type="EMBL" id="CAXHTA020000017">
    <property type="protein sequence ID" value="CAL5227578.1"/>
    <property type="molecule type" value="Genomic_DNA"/>
</dbReference>
<evidence type="ECO:0000313" key="4">
    <source>
        <dbReference type="Proteomes" id="UP001497392"/>
    </source>
</evidence>
<comment type="similarity">
    <text evidence="1">Belongs to the PUR DNA-binding protein family.</text>
</comment>
<organism evidence="3 4">
    <name type="scientific">Coccomyxa viridis</name>
    <dbReference type="NCBI Taxonomy" id="1274662"/>
    <lineage>
        <taxon>Eukaryota</taxon>
        <taxon>Viridiplantae</taxon>
        <taxon>Chlorophyta</taxon>
        <taxon>core chlorophytes</taxon>
        <taxon>Trebouxiophyceae</taxon>
        <taxon>Trebouxiophyceae incertae sedis</taxon>
        <taxon>Coccomyxaceae</taxon>
        <taxon>Coccomyxa</taxon>
    </lineage>
</organism>
<proteinExistence type="inferred from homology"/>
<dbReference type="PANTHER" id="PTHR12611:SF0">
    <property type="entry name" value="PURINE-RICH BINDING PROTEIN-ALPHA, ISOFORM B"/>
    <property type="match status" value="1"/>
</dbReference>
<dbReference type="Pfam" id="PF04845">
    <property type="entry name" value="PurA"/>
    <property type="match status" value="2"/>
</dbReference>
<evidence type="ECO:0000256" key="1">
    <source>
        <dbReference type="ARBA" id="ARBA00009251"/>
    </source>
</evidence>
<dbReference type="PANTHER" id="PTHR12611">
    <property type="entry name" value="PUR-TRANSCRIPTIONAL ACTIVATOR"/>
    <property type="match status" value="1"/>
</dbReference>
<accession>A0ABP1GCR1</accession>
<sequence>MQQPPGGGAIRGGDDEVVCSEMLRIESKIFFCDAKANVRGLYLKISEKGTNRERSTIIVPGQSLPWFRELFNYYASTDPSLVTAKEFPVESKVFYWSVGDNPRGRYLRISESGAGPRGRSSIIVPSGGADCSAWLAFRSVLARIEARAMNRPPIQLQMERFTDLETHLATLGALPNLAQASDYLSALSISDRMLQVPLVGQETIVGPGPAPPSLTSTDTGSHIVRAGHKRYFFDLGSNNKGQYLRITEVAGQDRIAIIVPSEALPQFYRAVGLCLEEGQGGVPSSSQRPL</sequence>
<name>A0ABP1GCR1_9CHLO</name>
<dbReference type="Proteomes" id="UP001497392">
    <property type="component" value="Unassembled WGS sequence"/>
</dbReference>
<evidence type="ECO:0000256" key="2">
    <source>
        <dbReference type="ARBA" id="ARBA00023125"/>
    </source>
</evidence>
<evidence type="ECO:0000313" key="3">
    <source>
        <dbReference type="EMBL" id="CAL5227578.1"/>
    </source>
</evidence>
<comment type="caution">
    <text evidence="3">The sequence shown here is derived from an EMBL/GenBank/DDBJ whole genome shotgun (WGS) entry which is preliminary data.</text>
</comment>
<dbReference type="Gene3D" id="3.30.2450.30">
    <property type="match status" value="1"/>
</dbReference>
<gene>
    <name evidence="3" type="primary">g10575</name>
    <name evidence="3" type="ORF">VP750_LOCUS9484</name>
</gene>
<dbReference type="InterPro" id="IPR006628">
    <property type="entry name" value="PUR-bd_fam"/>
</dbReference>
<keyword evidence="2" id="KW-0238">DNA-binding</keyword>